<feature type="compositionally biased region" description="Basic and acidic residues" evidence="2">
    <location>
        <begin position="176"/>
        <end position="193"/>
    </location>
</feature>
<keyword evidence="6" id="KW-1185">Reference proteome</keyword>
<evidence type="ECO:0000256" key="2">
    <source>
        <dbReference type="SAM" id="MobiDB-lite"/>
    </source>
</evidence>
<dbReference type="Proteomes" id="UP000245884">
    <property type="component" value="Unassembled WGS sequence"/>
</dbReference>
<name>A0A316UWY9_9BASI</name>
<dbReference type="GeneID" id="37027381"/>
<protein>
    <recommendedName>
        <fullName evidence="4">Yeast cell wall synthesis Kre9/Knh1-like N-terminal domain-containing protein</fullName>
    </recommendedName>
</protein>
<feature type="domain" description="Yeast cell wall synthesis Kre9/Knh1-like N-terminal" evidence="4">
    <location>
        <begin position="34"/>
        <end position="127"/>
    </location>
</feature>
<evidence type="ECO:0000256" key="3">
    <source>
        <dbReference type="SAM" id="SignalP"/>
    </source>
</evidence>
<organism evidence="5 6">
    <name type="scientific">Jaminaea rosea</name>
    <dbReference type="NCBI Taxonomy" id="1569628"/>
    <lineage>
        <taxon>Eukaryota</taxon>
        <taxon>Fungi</taxon>
        <taxon>Dikarya</taxon>
        <taxon>Basidiomycota</taxon>
        <taxon>Ustilaginomycotina</taxon>
        <taxon>Exobasidiomycetes</taxon>
        <taxon>Microstromatales</taxon>
        <taxon>Microstromatales incertae sedis</taxon>
        <taxon>Jaminaea</taxon>
    </lineage>
</organism>
<dbReference type="RefSeq" id="XP_025364421.1">
    <property type="nucleotide sequence ID" value="XM_025505558.1"/>
</dbReference>
<dbReference type="OrthoDB" id="5420143at2759"/>
<feature type="region of interest" description="Disordered" evidence="2">
    <location>
        <begin position="136"/>
        <end position="337"/>
    </location>
</feature>
<evidence type="ECO:0000313" key="6">
    <source>
        <dbReference type="Proteomes" id="UP000245884"/>
    </source>
</evidence>
<dbReference type="Pfam" id="PF10342">
    <property type="entry name" value="Kre9_KNH"/>
    <property type="match status" value="1"/>
</dbReference>
<feature type="compositionally biased region" description="Basic and acidic residues" evidence="2">
    <location>
        <begin position="220"/>
        <end position="229"/>
    </location>
</feature>
<dbReference type="InterPro" id="IPR018466">
    <property type="entry name" value="Kre9/Knh1-like_N"/>
</dbReference>
<evidence type="ECO:0000313" key="5">
    <source>
        <dbReference type="EMBL" id="PWN29809.1"/>
    </source>
</evidence>
<sequence length="371" mass="38279">MMSRLAKFTALATLVALVTLVPLASQAFEIVAPSKEWWWVANASNHLYWKANHSDPEHFTVQLVNAADNSRMKPNFEIGNDIQTAKGQTNIRLDSVPEGTYKVLFVSPNSEQKQQPDIYYQSEPFDVKHNGLAQHAVNPNLSHDPYADDNGGGSASKLSNNGDQSASGQDSSPDGQKGKSDQQNKGKDAKNGGDDDGLYNENGQTAAKPAVTPDEANGNGEDKGDDGKGSDQGSSSPDDKGGKGDEPSSSKDKDGNGQTSSSKGQSSDASSSSTNPDSSVSSASNSSTVGTHMGSMPQSPAAANLTGTDAGSNSSSESMPLSPNIGQSQSAAGDTVKPANAAMALRADGPRLLLGTTAALALTGGIFAFAV</sequence>
<feature type="chain" id="PRO_5016247889" description="Yeast cell wall synthesis Kre9/Knh1-like N-terminal domain-containing protein" evidence="3">
    <location>
        <begin position="28"/>
        <end position="371"/>
    </location>
</feature>
<evidence type="ECO:0000259" key="4">
    <source>
        <dbReference type="Pfam" id="PF10342"/>
    </source>
</evidence>
<dbReference type="EMBL" id="KZ819663">
    <property type="protein sequence ID" value="PWN29809.1"/>
    <property type="molecule type" value="Genomic_DNA"/>
</dbReference>
<reference evidence="5 6" key="1">
    <citation type="journal article" date="2018" name="Mol. Biol. Evol.">
        <title>Broad Genomic Sampling Reveals a Smut Pathogenic Ancestry of the Fungal Clade Ustilaginomycotina.</title>
        <authorList>
            <person name="Kijpornyongpan T."/>
            <person name="Mondo S.J."/>
            <person name="Barry K."/>
            <person name="Sandor L."/>
            <person name="Lee J."/>
            <person name="Lipzen A."/>
            <person name="Pangilinan J."/>
            <person name="LaButti K."/>
            <person name="Hainaut M."/>
            <person name="Henrissat B."/>
            <person name="Grigoriev I.V."/>
            <person name="Spatafora J.W."/>
            <person name="Aime M.C."/>
        </authorList>
    </citation>
    <scope>NUCLEOTIDE SEQUENCE [LARGE SCALE GENOMIC DNA]</scope>
    <source>
        <strain evidence="5 6">MCA 5214</strain>
    </source>
</reference>
<accession>A0A316UWY9</accession>
<feature type="compositionally biased region" description="Basic and acidic residues" evidence="2">
    <location>
        <begin position="237"/>
        <end position="255"/>
    </location>
</feature>
<keyword evidence="1 3" id="KW-0732">Signal</keyword>
<feature type="compositionally biased region" description="Low complexity" evidence="2">
    <location>
        <begin position="312"/>
        <end position="324"/>
    </location>
</feature>
<gene>
    <name evidence="5" type="ORF">BDZ90DRAFT_230652</name>
</gene>
<evidence type="ECO:0000256" key="1">
    <source>
        <dbReference type="ARBA" id="ARBA00022729"/>
    </source>
</evidence>
<feature type="compositionally biased region" description="Polar residues" evidence="2">
    <location>
        <begin position="156"/>
        <end position="174"/>
    </location>
</feature>
<feature type="compositionally biased region" description="Low complexity" evidence="2">
    <location>
        <begin position="258"/>
        <end position="291"/>
    </location>
</feature>
<dbReference type="AlphaFoldDB" id="A0A316UWY9"/>
<proteinExistence type="predicted"/>
<dbReference type="STRING" id="1569628.A0A316UWY9"/>
<feature type="signal peptide" evidence="3">
    <location>
        <begin position="1"/>
        <end position="27"/>
    </location>
</feature>